<reference evidence="3" key="1">
    <citation type="submission" date="2016-10" db="EMBL/GenBank/DDBJ databases">
        <authorList>
            <person name="Varghese N."/>
            <person name="Submissions S."/>
        </authorList>
    </citation>
    <scope>NUCLEOTIDE SEQUENCE [LARGE SCALE GENOMIC DNA]</scope>
    <source>
        <strain evidence="3">DSM 17071</strain>
    </source>
</reference>
<gene>
    <name evidence="2" type="ORF">SAMN05421846_10393</name>
</gene>
<evidence type="ECO:0000259" key="1">
    <source>
        <dbReference type="Pfam" id="PF20448"/>
    </source>
</evidence>
<dbReference type="EMBL" id="FNDW01000003">
    <property type="protein sequence ID" value="SDH97419.1"/>
    <property type="molecule type" value="Genomic_DNA"/>
</dbReference>
<name>A0A1G8GSS4_9FLAO</name>
<dbReference type="STRING" id="311334.SAMN05421846_10393"/>
<accession>A0A1G8GSS4</accession>
<dbReference type="AlphaFoldDB" id="A0A1G8GSS4"/>
<feature type="domain" description="DUF6705" evidence="1">
    <location>
        <begin position="1"/>
        <end position="106"/>
    </location>
</feature>
<evidence type="ECO:0000313" key="3">
    <source>
        <dbReference type="Proteomes" id="UP000198869"/>
    </source>
</evidence>
<sequence length="184" mass="21239">MKNFFLIIILFTLTISCRAQIYPLRTFTQIPQNAYLKDTNNELQYYVGTWKGTWNSKTILITFKKITNQYNSNLKYYKDLLIGKFKVEDSNGQILFDNTSISDNDAKITGSGIRKVDDKYSLGYIDPDICNMMGSILINFTNPTKTQMLFTFSDWTDIITPDCPYYNASPFPEPLPKSIILTKQ</sequence>
<proteinExistence type="predicted"/>
<dbReference type="Pfam" id="PF20448">
    <property type="entry name" value="DUF6705"/>
    <property type="match status" value="1"/>
</dbReference>
<evidence type="ECO:0000313" key="2">
    <source>
        <dbReference type="EMBL" id="SDH97419.1"/>
    </source>
</evidence>
<protein>
    <recommendedName>
        <fullName evidence="1">DUF6705 domain-containing protein</fullName>
    </recommendedName>
</protein>
<organism evidence="2 3">
    <name type="scientific">Chryseobacterium taeanense</name>
    <dbReference type="NCBI Taxonomy" id="311334"/>
    <lineage>
        <taxon>Bacteria</taxon>
        <taxon>Pseudomonadati</taxon>
        <taxon>Bacteroidota</taxon>
        <taxon>Flavobacteriia</taxon>
        <taxon>Flavobacteriales</taxon>
        <taxon>Weeksellaceae</taxon>
        <taxon>Chryseobacterium group</taxon>
        <taxon>Chryseobacterium</taxon>
    </lineage>
</organism>
<keyword evidence="3" id="KW-1185">Reference proteome</keyword>
<dbReference type="OrthoDB" id="1273740at2"/>
<dbReference type="Proteomes" id="UP000198869">
    <property type="component" value="Unassembled WGS sequence"/>
</dbReference>
<dbReference type="InterPro" id="IPR046551">
    <property type="entry name" value="DUF6705"/>
</dbReference>
<dbReference type="PROSITE" id="PS51257">
    <property type="entry name" value="PROKAR_LIPOPROTEIN"/>
    <property type="match status" value="1"/>
</dbReference>
<dbReference type="RefSeq" id="WP_089856120.1">
    <property type="nucleotide sequence ID" value="NZ_FNDW01000003.1"/>
</dbReference>